<evidence type="ECO:0000313" key="3">
    <source>
        <dbReference type="Proteomes" id="UP000054359"/>
    </source>
</evidence>
<feature type="compositionally biased region" description="Polar residues" evidence="1">
    <location>
        <begin position="67"/>
        <end position="77"/>
    </location>
</feature>
<dbReference type="Proteomes" id="UP000054359">
    <property type="component" value="Unassembled WGS sequence"/>
</dbReference>
<evidence type="ECO:0000256" key="1">
    <source>
        <dbReference type="SAM" id="MobiDB-lite"/>
    </source>
</evidence>
<dbReference type="STRING" id="407821.A0A087TS89"/>
<protein>
    <submittedName>
        <fullName evidence="2">Uncharacterized protein</fullName>
    </submittedName>
</protein>
<feature type="region of interest" description="Disordered" evidence="1">
    <location>
        <begin position="45"/>
        <end position="119"/>
    </location>
</feature>
<feature type="region of interest" description="Disordered" evidence="1">
    <location>
        <begin position="174"/>
        <end position="198"/>
    </location>
</feature>
<feature type="compositionally biased region" description="Polar residues" evidence="1">
    <location>
        <begin position="45"/>
        <end position="54"/>
    </location>
</feature>
<evidence type="ECO:0000313" key="2">
    <source>
        <dbReference type="EMBL" id="KFM67978.1"/>
    </source>
</evidence>
<feature type="compositionally biased region" description="Low complexity" evidence="1">
    <location>
        <begin position="127"/>
        <end position="145"/>
    </location>
</feature>
<name>A0A087TS89_STEMI</name>
<feature type="region of interest" description="Disordered" evidence="1">
    <location>
        <begin position="127"/>
        <end position="146"/>
    </location>
</feature>
<feature type="non-terminal residue" evidence="2">
    <location>
        <position position="198"/>
    </location>
</feature>
<dbReference type="EMBL" id="KK116518">
    <property type="protein sequence ID" value="KFM67978.1"/>
    <property type="molecule type" value="Genomic_DNA"/>
</dbReference>
<reference evidence="2 3" key="1">
    <citation type="submission" date="2013-11" db="EMBL/GenBank/DDBJ databases">
        <title>Genome sequencing of Stegodyphus mimosarum.</title>
        <authorList>
            <person name="Bechsgaard J."/>
        </authorList>
    </citation>
    <scope>NUCLEOTIDE SEQUENCE [LARGE SCALE GENOMIC DNA]</scope>
</reference>
<organism evidence="2 3">
    <name type="scientific">Stegodyphus mimosarum</name>
    <name type="common">African social velvet spider</name>
    <dbReference type="NCBI Taxonomy" id="407821"/>
    <lineage>
        <taxon>Eukaryota</taxon>
        <taxon>Metazoa</taxon>
        <taxon>Ecdysozoa</taxon>
        <taxon>Arthropoda</taxon>
        <taxon>Chelicerata</taxon>
        <taxon>Arachnida</taxon>
        <taxon>Araneae</taxon>
        <taxon>Araneomorphae</taxon>
        <taxon>Entelegynae</taxon>
        <taxon>Eresoidea</taxon>
        <taxon>Eresidae</taxon>
        <taxon>Stegodyphus</taxon>
    </lineage>
</organism>
<sequence>MNSMHPMETLGRRARLGYLESECESEPPYLPTMLTSTLNAYASQDLNSSSNVSKSHLEEPPEDESDILNSVNRIASSDNERIYSPHQQPTPLPRCDTTAASGPPPPSKDLQTVGSLHSSTTVTTTISATTNNSTSSSATGATYSNPIPVFCSTPSSTTGPMVPIANCVNPQLIQPPTAPPTSGGRRPFMATTSAFSAS</sequence>
<accession>A0A087TS89</accession>
<keyword evidence="3" id="KW-1185">Reference proteome</keyword>
<gene>
    <name evidence="2" type="ORF">X975_00417</name>
</gene>
<dbReference type="AlphaFoldDB" id="A0A087TS89"/>
<dbReference type="OrthoDB" id="6432440at2759"/>
<proteinExistence type="predicted"/>